<dbReference type="EMBL" id="JACHIF010000001">
    <property type="protein sequence ID" value="MBB5036370.1"/>
    <property type="molecule type" value="Genomic_DNA"/>
</dbReference>
<proteinExistence type="predicted"/>
<gene>
    <name evidence="1" type="ORF">HNQ64_000604</name>
</gene>
<name>A0A7W7YHM0_9BACT</name>
<keyword evidence="2" id="KW-1185">Reference proteome</keyword>
<dbReference type="Proteomes" id="UP000534294">
    <property type="component" value="Unassembled WGS sequence"/>
</dbReference>
<sequence length="38" mass="4451">MSRSRLSGAKRTWASFNNDRDGYSLKNTGEFRRLLETE</sequence>
<accession>A0A7W7YHM0</accession>
<protein>
    <submittedName>
        <fullName evidence="1">Uncharacterized protein</fullName>
    </submittedName>
</protein>
<evidence type="ECO:0000313" key="2">
    <source>
        <dbReference type="Proteomes" id="UP000534294"/>
    </source>
</evidence>
<reference evidence="1 2" key="1">
    <citation type="submission" date="2020-08" db="EMBL/GenBank/DDBJ databases">
        <title>Genomic Encyclopedia of Type Strains, Phase IV (KMG-IV): sequencing the most valuable type-strain genomes for metagenomic binning, comparative biology and taxonomic classification.</title>
        <authorList>
            <person name="Goeker M."/>
        </authorList>
    </citation>
    <scope>NUCLEOTIDE SEQUENCE [LARGE SCALE GENOMIC DNA]</scope>
    <source>
        <strain evidence="1 2">DSM 12251</strain>
    </source>
</reference>
<evidence type="ECO:0000313" key="1">
    <source>
        <dbReference type="EMBL" id="MBB5036370.1"/>
    </source>
</evidence>
<comment type="caution">
    <text evidence="1">The sequence shown here is derived from an EMBL/GenBank/DDBJ whole genome shotgun (WGS) entry which is preliminary data.</text>
</comment>
<organism evidence="1 2">
    <name type="scientific">Prosthecobacter dejongeii</name>
    <dbReference type="NCBI Taxonomy" id="48465"/>
    <lineage>
        <taxon>Bacteria</taxon>
        <taxon>Pseudomonadati</taxon>
        <taxon>Verrucomicrobiota</taxon>
        <taxon>Verrucomicrobiia</taxon>
        <taxon>Verrucomicrobiales</taxon>
        <taxon>Verrucomicrobiaceae</taxon>
        <taxon>Prosthecobacter</taxon>
    </lineage>
</organism>
<dbReference type="AlphaFoldDB" id="A0A7W7YHM0"/>